<protein>
    <submittedName>
        <fullName evidence="2">Uncharacterized protein</fullName>
    </submittedName>
</protein>
<accession>A0A2V2ZAV4</accession>
<dbReference type="EMBL" id="QGTW01000032">
    <property type="protein sequence ID" value="PWW17078.1"/>
    <property type="molecule type" value="Genomic_DNA"/>
</dbReference>
<evidence type="ECO:0000313" key="3">
    <source>
        <dbReference type="Proteomes" id="UP000247150"/>
    </source>
</evidence>
<comment type="caution">
    <text evidence="2">The sequence shown here is derived from an EMBL/GenBank/DDBJ whole genome shotgun (WGS) entry which is preliminary data.</text>
</comment>
<keyword evidence="1" id="KW-0732">Signal</keyword>
<evidence type="ECO:0000256" key="1">
    <source>
        <dbReference type="SAM" id="SignalP"/>
    </source>
</evidence>
<feature type="signal peptide" evidence="1">
    <location>
        <begin position="1"/>
        <end position="27"/>
    </location>
</feature>
<organism evidence="2 3">
    <name type="scientific">Cytobacillus oceanisediminis</name>
    <dbReference type="NCBI Taxonomy" id="665099"/>
    <lineage>
        <taxon>Bacteria</taxon>
        <taxon>Bacillati</taxon>
        <taxon>Bacillota</taxon>
        <taxon>Bacilli</taxon>
        <taxon>Bacillales</taxon>
        <taxon>Bacillaceae</taxon>
        <taxon>Cytobacillus</taxon>
    </lineage>
</organism>
<feature type="chain" id="PRO_5038698370" evidence="1">
    <location>
        <begin position="28"/>
        <end position="353"/>
    </location>
</feature>
<dbReference type="RefSeq" id="WP_110067943.1">
    <property type="nucleotide sequence ID" value="NZ_QGTW01000032.1"/>
</dbReference>
<dbReference type="OrthoDB" id="2939226at2"/>
<evidence type="ECO:0000313" key="2">
    <source>
        <dbReference type="EMBL" id="PWW17078.1"/>
    </source>
</evidence>
<reference evidence="2 3" key="1">
    <citation type="submission" date="2018-05" db="EMBL/GenBank/DDBJ databases">
        <title>Freshwater and sediment microbial communities from various areas in North America, analyzing microbe dynamics in response to fracking.</title>
        <authorList>
            <person name="Lamendella R."/>
        </authorList>
    </citation>
    <scope>NUCLEOTIDE SEQUENCE [LARGE SCALE GENOMIC DNA]</scope>
    <source>
        <strain evidence="2 3">15_TX</strain>
    </source>
</reference>
<dbReference type="Proteomes" id="UP000247150">
    <property type="component" value="Unassembled WGS sequence"/>
</dbReference>
<name>A0A2V2ZAV4_9BACI</name>
<dbReference type="AlphaFoldDB" id="A0A2V2ZAV4"/>
<gene>
    <name evidence="2" type="ORF">DFO73_1328</name>
</gene>
<proteinExistence type="predicted"/>
<sequence>MKKKISFFMVVLLLALSSIFISHPLAANNSSTDVNIEYEKDGRVKGFKNAENMSDKALNEVLEKIGLTEESIETLSKREKVDIVKRGGKAIDLQVKSAKTYYVSLDGSRTEYTEQNEEIIKEKKLADLKKYNEMTGDSKSILELSGPEPLMINESQDMVTASTTATGALPPIKTEPNGDLEIWQQVLYLGPWDGHMNYKYISNASWYDAPFNTKTDAFATAFDTFAVAKADSFQANWFQDQAVPDGNGGITYITEEKQLSADTDSFKLYGHGVKVKIGEGSYQNISMSREVLVGTSHIGDPAYILTKYHHTYGTITGLAINIGPAAISFEGAWGDDTILEFNYTYGDVNSWDL</sequence>